<reference evidence="2" key="1">
    <citation type="journal article" date="2019" name="Int. J. Syst. Evol. Microbiol.">
        <title>The Global Catalogue of Microorganisms (GCM) 10K type strain sequencing project: providing services to taxonomists for standard genome sequencing and annotation.</title>
        <authorList>
            <consortium name="The Broad Institute Genomics Platform"/>
            <consortium name="The Broad Institute Genome Sequencing Center for Infectious Disease"/>
            <person name="Wu L."/>
            <person name="Ma J."/>
        </authorList>
    </citation>
    <scope>NUCLEOTIDE SEQUENCE [LARGE SCALE GENOMIC DNA]</scope>
    <source>
        <strain evidence="2">JCM 5052</strain>
    </source>
</reference>
<dbReference type="RefSeq" id="WP_346160821.1">
    <property type="nucleotide sequence ID" value="NZ_BAAABZ010000071.1"/>
</dbReference>
<gene>
    <name evidence="1" type="ORF">GCM10010390_65520</name>
</gene>
<proteinExistence type="predicted"/>
<protein>
    <submittedName>
        <fullName evidence="1">Uncharacterized protein</fullName>
    </submittedName>
</protein>
<accession>A0ABP3NYU0</accession>
<evidence type="ECO:0000313" key="2">
    <source>
        <dbReference type="Proteomes" id="UP001501576"/>
    </source>
</evidence>
<keyword evidence="2" id="KW-1185">Reference proteome</keyword>
<organism evidence="1 2">
    <name type="scientific">Streptomyces mordarskii</name>
    <dbReference type="NCBI Taxonomy" id="1226758"/>
    <lineage>
        <taxon>Bacteria</taxon>
        <taxon>Bacillati</taxon>
        <taxon>Actinomycetota</taxon>
        <taxon>Actinomycetes</taxon>
        <taxon>Kitasatosporales</taxon>
        <taxon>Streptomycetaceae</taxon>
        <taxon>Streptomyces</taxon>
    </lineage>
</organism>
<dbReference type="EMBL" id="BAAABZ010000071">
    <property type="protein sequence ID" value="GAA0554337.1"/>
    <property type="molecule type" value="Genomic_DNA"/>
</dbReference>
<dbReference type="Proteomes" id="UP001501576">
    <property type="component" value="Unassembled WGS sequence"/>
</dbReference>
<name>A0ABP3NYU0_9ACTN</name>
<comment type="caution">
    <text evidence="1">The sequence shown here is derived from an EMBL/GenBank/DDBJ whole genome shotgun (WGS) entry which is preliminary data.</text>
</comment>
<evidence type="ECO:0000313" key="1">
    <source>
        <dbReference type="EMBL" id="GAA0554337.1"/>
    </source>
</evidence>
<sequence>MADIQIANQRNTQQPIGPVVWILMSGEMHEGGDILGVFLDRDLARGQFVTAAQRINRSFGIDDVRENEDGSVHLEGGCDWLSLEPHTVTTTAQIDA</sequence>